<evidence type="ECO:0000313" key="5">
    <source>
        <dbReference type="Proteomes" id="UP000503096"/>
    </source>
</evidence>
<proteinExistence type="predicted"/>
<name>A0A6M4H881_9PROT</name>
<dbReference type="InParanoid" id="A0A6M4H881"/>
<keyword evidence="5" id="KW-1185">Reference proteome</keyword>
<dbReference type="InterPro" id="IPR036249">
    <property type="entry name" value="Thioredoxin-like_sf"/>
</dbReference>
<evidence type="ECO:0000313" key="4">
    <source>
        <dbReference type="EMBL" id="QJR15801.1"/>
    </source>
</evidence>
<dbReference type="AlphaFoldDB" id="A0A6M4H881"/>
<dbReference type="InterPro" id="IPR012336">
    <property type="entry name" value="Thioredoxin-like_fold"/>
</dbReference>
<dbReference type="PANTHER" id="PTHR15337">
    <property type="entry name" value="ANTERIOR GRADIENT PROTEIN-RELATED"/>
    <property type="match status" value="1"/>
</dbReference>
<feature type="signal peptide" evidence="2">
    <location>
        <begin position="1"/>
        <end position="21"/>
    </location>
</feature>
<sequence>MVLLKRLAAAFCLLLCTAAAAQSSRAIEIPGWFAESFLDFRDDVRDAAASGRRVMIYFGQDGCPYCKRLMEANFSQRDIADATRRDFVPIALNLWGDRETVWLDGRTRSEKDLAAHLRVQFTPTLLFLDEKGAVALRLNGYQPPPRFRLALAYAAKAKPGGETLAQYLAARPPPQERTIAPAPGVFREAPLALAKGRPTLVLFDARVCDPCAEVHDAFRRPELQAALKSMNAVRVDSEGTRLVTTFTGVKLTEAQFAASSDVSFRPALRFYDADGNEVFRIDGYVRRFHLASSLDYVLSGAYKTQPSFQRYLQARAEREREAGRVVELW</sequence>
<dbReference type="InterPro" id="IPR013766">
    <property type="entry name" value="Thioredoxin_domain"/>
</dbReference>
<dbReference type="KEGG" id="upl:DSM104440_02627"/>
<dbReference type="SUPFAM" id="SSF52833">
    <property type="entry name" value="Thioredoxin-like"/>
    <property type="match status" value="2"/>
</dbReference>
<evidence type="ECO:0000256" key="1">
    <source>
        <dbReference type="ARBA" id="ARBA00022729"/>
    </source>
</evidence>
<feature type="domain" description="Thioredoxin" evidence="3">
    <location>
        <begin position="2"/>
        <end position="156"/>
    </location>
</feature>
<organism evidence="4 5">
    <name type="scientific">Usitatibacter palustris</name>
    <dbReference type="NCBI Taxonomy" id="2732487"/>
    <lineage>
        <taxon>Bacteria</taxon>
        <taxon>Pseudomonadati</taxon>
        <taxon>Pseudomonadota</taxon>
        <taxon>Betaproteobacteria</taxon>
        <taxon>Nitrosomonadales</taxon>
        <taxon>Usitatibacteraceae</taxon>
        <taxon>Usitatibacter</taxon>
    </lineage>
</organism>
<feature type="chain" id="PRO_5026963426" description="Thioredoxin domain-containing protein" evidence="2">
    <location>
        <begin position="22"/>
        <end position="329"/>
    </location>
</feature>
<dbReference type="Pfam" id="PF13098">
    <property type="entry name" value="Thioredoxin_2"/>
    <property type="match status" value="2"/>
</dbReference>
<dbReference type="PANTHER" id="PTHR15337:SF11">
    <property type="entry name" value="THIOREDOXIN DOMAIN-CONTAINING PROTEIN"/>
    <property type="match status" value="1"/>
</dbReference>
<evidence type="ECO:0000259" key="3">
    <source>
        <dbReference type="PROSITE" id="PS51352"/>
    </source>
</evidence>
<dbReference type="PROSITE" id="PS51352">
    <property type="entry name" value="THIOREDOXIN_2"/>
    <property type="match status" value="1"/>
</dbReference>
<gene>
    <name evidence="4" type="ORF">DSM104440_02627</name>
</gene>
<accession>A0A6M4H881</accession>
<protein>
    <recommendedName>
        <fullName evidence="3">Thioredoxin domain-containing protein</fullName>
    </recommendedName>
</protein>
<keyword evidence="1 2" id="KW-0732">Signal</keyword>
<dbReference type="EMBL" id="CP053073">
    <property type="protein sequence ID" value="QJR15801.1"/>
    <property type="molecule type" value="Genomic_DNA"/>
</dbReference>
<dbReference type="InterPro" id="IPR051099">
    <property type="entry name" value="AGR/TXD"/>
</dbReference>
<dbReference type="Gene3D" id="3.40.30.10">
    <property type="entry name" value="Glutaredoxin"/>
    <property type="match status" value="2"/>
</dbReference>
<dbReference type="Proteomes" id="UP000503096">
    <property type="component" value="Chromosome"/>
</dbReference>
<reference evidence="4 5" key="1">
    <citation type="submission" date="2020-04" db="EMBL/GenBank/DDBJ databases">
        <title>Usitatibacter rugosus gen. nov., sp. nov. and Usitatibacter palustris sp. nov., novel members of Usitatibacteraceae fam. nov. within the order Nitrosomonadales isolated from soil.</title>
        <authorList>
            <person name="Huber K.J."/>
            <person name="Neumann-Schaal M."/>
            <person name="Geppert A."/>
            <person name="Luckner M."/>
            <person name="Wanner G."/>
            <person name="Overmann J."/>
        </authorList>
    </citation>
    <scope>NUCLEOTIDE SEQUENCE [LARGE SCALE GENOMIC DNA]</scope>
    <source>
        <strain evidence="4 5">Swamp67</strain>
    </source>
</reference>
<evidence type="ECO:0000256" key="2">
    <source>
        <dbReference type="SAM" id="SignalP"/>
    </source>
</evidence>
<dbReference type="RefSeq" id="WP_171163402.1">
    <property type="nucleotide sequence ID" value="NZ_CP053073.1"/>
</dbReference>